<evidence type="ECO:0000256" key="1">
    <source>
        <dbReference type="ARBA" id="ARBA00001947"/>
    </source>
</evidence>
<dbReference type="InterPro" id="IPR013154">
    <property type="entry name" value="ADH-like_N"/>
</dbReference>
<keyword evidence="6" id="KW-0560">Oxidoreductase</keyword>
<dbReference type="EMBL" id="KK088412">
    <property type="protein sequence ID" value="EYE99312.1"/>
    <property type="molecule type" value="Genomic_DNA"/>
</dbReference>
<organism evidence="11 12">
    <name type="scientific">Aspergillus ruber (strain CBS 135680)</name>
    <dbReference type="NCBI Taxonomy" id="1388766"/>
    <lineage>
        <taxon>Eukaryota</taxon>
        <taxon>Fungi</taxon>
        <taxon>Dikarya</taxon>
        <taxon>Ascomycota</taxon>
        <taxon>Pezizomycotina</taxon>
        <taxon>Eurotiomycetes</taxon>
        <taxon>Eurotiomycetidae</taxon>
        <taxon>Eurotiales</taxon>
        <taxon>Aspergillaceae</taxon>
        <taxon>Aspergillus</taxon>
        <taxon>Aspergillus subgen. Aspergillus</taxon>
    </lineage>
</organism>
<evidence type="ECO:0000256" key="5">
    <source>
        <dbReference type="ARBA" id="ARBA00022833"/>
    </source>
</evidence>
<dbReference type="SUPFAM" id="SSF51735">
    <property type="entry name" value="NAD(P)-binding Rossmann-fold domains"/>
    <property type="match status" value="1"/>
</dbReference>
<name>A0A017SQQ9_ASPRC</name>
<dbReference type="SUPFAM" id="SSF50129">
    <property type="entry name" value="GroES-like"/>
    <property type="match status" value="1"/>
</dbReference>
<comment type="cofactor">
    <cofactor evidence="1 8">
        <name>Zn(2+)</name>
        <dbReference type="ChEBI" id="CHEBI:29105"/>
    </cofactor>
</comment>
<evidence type="ECO:0000256" key="4">
    <source>
        <dbReference type="ARBA" id="ARBA00022723"/>
    </source>
</evidence>
<keyword evidence="7" id="KW-0520">NAD</keyword>
<dbReference type="Proteomes" id="UP000019804">
    <property type="component" value="Unassembled WGS sequence"/>
</dbReference>
<reference evidence="12" key="1">
    <citation type="journal article" date="2014" name="Nat. Commun.">
        <title>Genomic adaptations of the halophilic Dead Sea filamentous fungus Eurotium rubrum.</title>
        <authorList>
            <person name="Kis-Papo T."/>
            <person name="Weig A.R."/>
            <person name="Riley R."/>
            <person name="Persoh D."/>
            <person name="Salamov A."/>
            <person name="Sun H."/>
            <person name="Lipzen A."/>
            <person name="Wasser S.P."/>
            <person name="Rambold G."/>
            <person name="Grigoriev I.V."/>
            <person name="Nevo E."/>
        </authorList>
    </citation>
    <scope>NUCLEOTIDE SEQUENCE [LARGE SCALE GENOMIC DNA]</scope>
    <source>
        <strain evidence="12">CBS 135680</strain>
    </source>
</reference>
<gene>
    <name evidence="11" type="ORF">EURHEDRAFT_520437</name>
</gene>
<keyword evidence="4 8" id="KW-0479">Metal-binding</keyword>
<dbReference type="GO" id="GO:0006062">
    <property type="term" value="P:sorbitol catabolic process"/>
    <property type="evidence" value="ECO:0007669"/>
    <property type="project" value="TreeGrafter"/>
</dbReference>
<dbReference type="PANTHER" id="PTHR43161">
    <property type="entry name" value="SORBITOL DEHYDROGENASE"/>
    <property type="match status" value="1"/>
</dbReference>
<dbReference type="InterPro" id="IPR011032">
    <property type="entry name" value="GroES-like_sf"/>
</dbReference>
<feature type="domain" description="Alcohol dehydrogenase-like C-terminal" evidence="9">
    <location>
        <begin position="198"/>
        <end position="334"/>
    </location>
</feature>
<dbReference type="InterPro" id="IPR036291">
    <property type="entry name" value="NAD(P)-bd_dom_sf"/>
</dbReference>
<dbReference type="FunFam" id="3.40.50.720:FF:000068">
    <property type="entry name" value="Sorbitol dehydrogenase"/>
    <property type="match status" value="1"/>
</dbReference>
<evidence type="ECO:0000313" key="11">
    <source>
        <dbReference type="EMBL" id="EYE99312.1"/>
    </source>
</evidence>
<dbReference type="PANTHER" id="PTHR43161:SF4">
    <property type="entry name" value="D-XYLULOSE REDUCTASE"/>
    <property type="match status" value="1"/>
</dbReference>
<dbReference type="GO" id="GO:0003939">
    <property type="term" value="F:L-iditol 2-dehydrogenase (NAD+) activity"/>
    <property type="evidence" value="ECO:0007669"/>
    <property type="project" value="TreeGrafter"/>
</dbReference>
<dbReference type="HOGENOM" id="CLU_026673_11_5_1"/>
<accession>A0A017SQQ9</accession>
<dbReference type="RefSeq" id="XP_040643000.1">
    <property type="nucleotide sequence ID" value="XM_040786819.1"/>
</dbReference>
<dbReference type="CDD" id="cd05285">
    <property type="entry name" value="sorbitol_DH"/>
    <property type="match status" value="1"/>
</dbReference>
<evidence type="ECO:0000256" key="6">
    <source>
        <dbReference type="ARBA" id="ARBA00023002"/>
    </source>
</evidence>
<keyword evidence="12" id="KW-1185">Reference proteome</keyword>
<dbReference type="PROSITE" id="PS00059">
    <property type="entry name" value="ADH_ZINC"/>
    <property type="match status" value="1"/>
</dbReference>
<protein>
    <submittedName>
        <fullName evidence="11">Alcohol dehydrogenase</fullName>
    </submittedName>
</protein>
<dbReference type="Gene3D" id="3.90.180.10">
    <property type="entry name" value="Medium-chain alcohol dehydrogenases, catalytic domain"/>
    <property type="match status" value="1"/>
</dbReference>
<dbReference type="AlphaFoldDB" id="A0A017SQQ9"/>
<evidence type="ECO:0000259" key="9">
    <source>
        <dbReference type="Pfam" id="PF00107"/>
    </source>
</evidence>
<evidence type="ECO:0000256" key="8">
    <source>
        <dbReference type="RuleBase" id="RU361277"/>
    </source>
</evidence>
<evidence type="ECO:0000256" key="2">
    <source>
        <dbReference type="ARBA" id="ARBA00004921"/>
    </source>
</evidence>
<dbReference type="Pfam" id="PF08240">
    <property type="entry name" value="ADH_N"/>
    <property type="match status" value="1"/>
</dbReference>
<dbReference type="STRING" id="1388766.A0A017SQQ9"/>
<dbReference type="Gene3D" id="3.40.50.720">
    <property type="entry name" value="NAD(P)-binding Rossmann-like Domain"/>
    <property type="match status" value="1"/>
</dbReference>
<dbReference type="InterPro" id="IPR002328">
    <property type="entry name" value="ADH_Zn_CS"/>
</dbReference>
<comment type="similarity">
    <text evidence="3 8">Belongs to the zinc-containing alcohol dehydrogenase family.</text>
</comment>
<evidence type="ECO:0000256" key="3">
    <source>
        <dbReference type="ARBA" id="ARBA00008072"/>
    </source>
</evidence>
<keyword evidence="5 8" id="KW-0862">Zinc</keyword>
<dbReference type="GeneID" id="63701943"/>
<feature type="domain" description="Alcohol dehydrogenase-like N-terminal" evidence="10">
    <location>
        <begin position="47"/>
        <end position="160"/>
    </location>
</feature>
<proteinExistence type="inferred from homology"/>
<dbReference type="Pfam" id="PF00107">
    <property type="entry name" value="ADH_zinc_N"/>
    <property type="match status" value="1"/>
</dbReference>
<evidence type="ECO:0000313" key="12">
    <source>
        <dbReference type="Proteomes" id="UP000019804"/>
    </source>
</evidence>
<evidence type="ECO:0000256" key="7">
    <source>
        <dbReference type="ARBA" id="ARBA00023027"/>
    </source>
</evidence>
<dbReference type="InterPro" id="IPR045306">
    <property type="entry name" value="SDH-like"/>
</dbReference>
<comment type="pathway">
    <text evidence="2">Carbohydrate degradation.</text>
</comment>
<dbReference type="OrthoDB" id="2148442at2759"/>
<dbReference type="InterPro" id="IPR013149">
    <property type="entry name" value="ADH-like_C"/>
</dbReference>
<sequence>MAPSIETEQIVPSKPDIIHTPLPNPSLQVTADHRLKQVDAPVYAPKRGEVLLQVKATGICGSDIHFWKAGRIHTLVFENDCIIGHEAAGIVLQCGEDVTNLRPGDRVAVEPGVPCEQCFLCNDGRYNLCEDVQFAGVYPYNGTIQRYKVHPAKWLHKLPDNITYAEGALLEPLSVVMRGIEVARLHLGRGVVVCGAGPIGLIALAAARASGAHPIIVTDLDENRLAFAKEFAPTCTPYQVNRNLDAEGNAKVIRALFGDEEYFAPETVLECTGVESSICTAAYTARRGGNVVVIGVGKSVVNNLPFMHLSLAEIDLRFINRYRDTWPPAIACMAGGILDLKRLVSHTVPLEKAIDALNICADATTPSIKVLVMDEVDATF</sequence>
<evidence type="ECO:0000259" key="10">
    <source>
        <dbReference type="Pfam" id="PF08240"/>
    </source>
</evidence>
<dbReference type="GO" id="GO:0008270">
    <property type="term" value="F:zinc ion binding"/>
    <property type="evidence" value="ECO:0007669"/>
    <property type="project" value="InterPro"/>
</dbReference>